<keyword evidence="6" id="KW-0862">Zinc</keyword>
<dbReference type="InterPro" id="IPR027417">
    <property type="entry name" value="P-loop_NTPase"/>
</dbReference>
<dbReference type="InterPro" id="IPR004392">
    <property type="entry name" value="Hyd_mat_HypB"/>
</dbReference>
<keyword evidence="3" id="KW-0479">Metal-binding</keyword>
<dbReference type="NCBIfam" id="TIGR00073">
    <property type="entry name" value="hypB"/>
    <property type="match status" value="1"/>
</dbReference>
<evidence type="ECO:0000256" key="7">
    <source>
        <dbReference type="ARBA" id="ARBA00023134"/>
    </source>
</evidence>
<dbReference type="GO" id="GO:0051604">
    <property type="term" value="P:protein maturation"/>
    <property type="evidence" value="ECO:0007669"/>
    <property type="project" value="InterPro"/>
</dbReference>
<name>D3F8K6_CONWI</name>
<reference evidence="10 11" key="1">
    <citation type="journal article" date="2010" name="Stand. Genomic Sci.">
        <title>Complete genome sequence of Conexibacter woesei type strain (ID131577).</title>
        <authorList>
            <person name="Pukall R."/>
            <person name="Lapidus A."/>
            <person name="Glavina Del Rio T."/>
            <person name="Copeland A."/>
            <person name="Tice H."/>
            <person name="Cheng J.-F."/>
            <person name="Lucas S."/>
            <person name="Chen F."/>
            <person name="Nolan M."/>
            <person name="Bruce D."/>
            <person name="Goodwin L."/>
            <person name="Pitluck S."/>
            <person name="Mavromatis K."/>
            <person name="Ivanova N."/>
            <person name="Ovchinnikova G."/>
            <person name="Pati A."/>
            <person name="Chen A."/>
            <person name="Palaniappan K."/>
            <person name="Land M."/>
            <person name="Hauser L."/>
            <person name="Chang Y.-J."/>
            <person name="Jeffries C.D."/>
            <person name="Chain P."/>
            <person name="Meincke L."/>
            <person name="Sims D."/>
            <person name="Brettin T."/>
            <person name="Detter J.C."/>
            <person name="Rohde M."/>
            <person name="Goeker M."/>
            <person name="Bristow J."/>
            <person name="Eisen J.A."/>
            <person name="Markowitz V."/>
            <person name="Kyrpides N.C."/>
            <person name="Klenk H.-P."/>
            <person name="Hugenholtz P."/>
        </authorList>
    </citation>
    <scope>NUCLEOTIDE SEQUENCE [LARGE SCALE GENOMIC DNA]</scope>
    <source>
        <strain evidence="11">DSM 14684 / CIP 108061 / JCM 11494 / NBRC 100937 / ID131577</strain>
    </source>
</reference>
<gene>
    <name evidence="10" type="ordered locus">Cwoe_2548</name>
</gene>
<keyword evidence="7" id="KW-0342">GTP-binding</keyword>
<organism evidence="10 11">
    <name type="scientific">Conexibacter woesei (strain DSM 14684 / CCUG 47730 / CIP 108061 / JCM 11494 / NBRC 100937 / ID131577)</name>
    <dbReference type="NCBI Taxonomy" id="469383"/>
    <lineage>
        <taxon>Bacteria</taxon>
        <taxon>Bacillati</taxon>
        <taxon>Actinomycetota</taxon>
        <taxon>Thermoleophilia</taxon>
        <taxon>Solirubrobacterales</taxon>
        <taxon>Conexibacteraceae</taxon>
        <taxon>Conexibacter</taxon>
    </lineage>
</organism>
<dbReference type="GO" id="GO:0003924">
    <property type="term" value="F:GTPase activity"/>
    <property type="evidence" value="ECO:0007669"/>
    <property type="project" value="InterPro"/>
</dbReference>
<evidence type="ECO:0000256" key="4">
    <source>
        <dbReference type="ARBA" id="ARBA00022741"/>
    </source>
</evidence>
<dbReference type="RefSeq" id="WP_012934021.1">
    <property type="nucleotide sequence ID" value="NC_013739.1"/>
</dbReference>
<dbReference type="Proteomes" id="UP000008229">
    <property type="component" value="Chromosome"/>
</dbReference>
<keyword evidence="2" id="KW-0533">Nickel</keyword>
<dbReference type="eggNOG" id="COG0378">
    <property type="taxonomic scope" value="Bacteria"/>
</dbReference>
<dbReference type="InterPro" id="IPR003495">
    <property type="entry name" value="CobW/HypB/UreG_nucleotide-bd"/>
</dbReference>
<evidence type="ECO:0000256" key="5">
    <source>
        <dbReference type="ARBA" id="ARBA00022801"/>
    </source>
</evidence>
<evidence type="ECO:0000256" key="8">
    <source>
        <dbReference type="SAM" id="MobiDB-lite"/>
    </source>
</evidence>
<sequence>MHRVKVRVVEDALDANNTIARANRADFDRAGVTVVNLMSAPGAGKTTLLERLLGGDDGGAGGLGGPGGPRVGVLEGDVQGSLDADRLAHLHVPVVQLNTDSGFGGECHLDANMVRSALPALPLEQIDLLIVENVGNLVCPAEFHVGEDARIMVSSVAEGDDKPLKYPLMFRTCELVVLNKVDLIEHVDFDLDRFAARLDAVHPGVALMPVSARTGEGLDELRAWLASVPERKARAAAVPPAAAPPAAAPPAAAPAAPAPAGGAV</sequence>
<dbReference type="GO" id="GO:0008270">
    <property type="term" value="F:zinc ion binding"/>
    <property type="evidence" value="ECO:0007669"/>
    <property type="project" value="TreeGrafter"/>
</dbReference>
<evidence type="ECO:0000256" key="3">
    <source>
        <dbReference type="ARBA" id="ARBA00022723"/>
    </source>
</evidence>
<dbReference type="GO" id="GO:0005525">
    <property type="term" value="F:GTP binding"/>
    <property type="evidence" value="ECO:0007669"/>
    <property type="project" value="UniProtKB-KW"/>
</dbReference>
<dbReference type="STRING" id="469383.Cwoe_2548"/>
<dbReference type="SUPFAM" id="SSF52540">
    <property type="entry name" value="P-loop containing nucleoside triphosphate hydrolases"/>
    <property type="match status" value="1"/>
</dbReference>
<evidence type="ECO:0000313" key="10">
    <source>
        <dbReference type="EMBL" id="ADB50970.1"/>
    </source>
</evidence>
<feature type="region of interest" description="Disordered" evidence="8">
    <location>
        <begin position="239"/>
        <end position="264"/>
    </location>
</feature>
<evidence type="ECO:0000313" key="11">
    <source>
        <dbReference type="Proteomes" id="UP000008229"/>
    </source>
</evidence>
<dbReference type="KEGG" id="cwo:Cwoe_2548"/>
<feature type="compositionally biased region" description="Pro residues" evidence="8">
    <location>
        <begin position="241"/>
        <end position="252"/>
    </location>
</feature>
<dbReference type="Gene3D" id="3.40.50.300">
    <property type="entry name" value="P-loop containing nucleotide triphosphate hydrolases"/>
    <property type="match status" value="1"/>
</dbReference>
<accession>D3F8K6</accession>
<dbReference type="AlphaFoldDB" id="D3F8K6"/>
<dbReference type="EMBL" id="CP001854">
    <property type="protein sequence ID" value="ADB50970.1"/>
    <property type="molecule type" value="Genomic_DNA"/>
</dbReference>
<comment type="similarity">
    <text evidence="1">Belongs to the SIMIBI class G3E GTPase family. HypB/HupM subfamily.</text>
</comment>
<keyword evidence="5" id="KW-0378">Hydrolase</keyword>
<evidence type="ECO:0000256" key="6">
    <source>
        <dbReference type="ARBA" id="ARBA00022833"/>
    </source>
</evidence>
<dbReference type="PANTHER" id="PTHR30134:SF2">
    <property type="entry name" value="HYDROGENASE MATURATION FACTOR HYPB"/>
    <property type="match status" value="1"/>
</dbReference>
<protein>
    <submittedName>
        <fullName evidence="10">Hydrogenase accessory protein HypB</fullName>
    </submittedName>
</protein>
<evidence type="ECO:0000256" key="1">
    <source>
        <dbReference type="ARBA" id="ARBA00006211"/>
    </source>
</evidence>
<dbReference type="Pfam" id="PF02492">
    <property type="entry name" value="cobW"/>
    <property type="match status" value="1"/>
</dbReference>
<dbReference type="PANTHER" id="PTHR30134">
    <property type="entry name" value="HYDROGENASE PROTEIN ASSEMBLY PROTEIN, NICKEL CHAPERONE"/>
    <property type="match status" value="1"/>
</dbReference>
<feature type="domain" description="CobW/HypB/UreG nucleotide-binding" evidence="9">
    <location>
        <begin position="34"/>
        <end position="205"/>
    </location>
</feature>
<dbReference type="HOGENOM" id="CLU_056148_0_1_11"/>
<keyword evidence="11" id="KW-1185">Reference proteome</keyword>
<dbReference type="PIRSF" id="PIRSF005624">
    <property type="entry name" value="Ni-bind_GTPase"/>
    <property type="match status" value="1"/>
</dbReference>
<proteinExistence type="inferred from homology"/>
<dbReference type="OrthoDB" id="9802035at2"/>
<evidence type="ECO:0000259" key="9">
    <source>
        <dbReference type="Pfam" id="PF02492"/>
    </source>
</evidence>
<reference evidence="11" key="2">
    <citation type="submission" date="2010-01" db="EMBL/GenBank/DDBJ databases">
        <title>The complete genome of Conexibacter woesei DSM 14684.</title>
        <authorList>
            <consortium name="US DOE Joint Genome Institute (JGI-PGF)"/>
            <person name="Lucas S."/>
            <person name="Copeland A."/>
            <person name="Lapidus A."/>
            <person name="Glavina del Rio T."/>
            <person name="Dalin E."/>
            <person name="Tice H."/>
            <person name="Bruce D."/>
            <person name="Goodwin L."/>
            <person name="Pitluck S."/>
            <person name="Kyrpides N."/>
            <person name="Mavromatis K."/>
            <person name="Ivanova N."/>
            <person name="Mikhailova N."/>
            <person name="Chertkov O."/>
            <person name="Brettin T."/>
            <person name="Detter J.C."/>
            <person name="Han C."/>
            <person name="Larimer F."/>
            <person name="Land M."/>
            <person name="Hauser L."/>
            <person name="Markowitz V."/>
            <person name="Cheng J.-F."/>
            <person name="Hugenholtz P."/>
            <person name="Woyke T."/>
            <person name="Wu D."/>
            <person name="Pukall R."/>
            <person name="Steenblock K."/>
            <person name="Schneider S."/>
            <person name="Klenk H.-P."/>
            <person name="Eisen J.A."/>
        </authorList>
    </citation>
    <scope>NUCLEOTIDE SEQUENCE [LARGE SCALE GENOMIC DNA]</scope>
    <source>
        <strain evidence="11">DSM 14684 / CIP 108061 / JCM 11494 / NBRC 100937 / ID131577</strain>
    </source>
</reference>
<feature type="compositionally biased region" description="Low complexity" evidence="8">
    <location>
        <begin position="253"/>
        <end position="264"/>
    </location>
</feature>
<dbReference type="GO" id="GO:0016151">
    <property type="term" value="F:nickel cation binding"/>
    <property type="evidence" value="ECO:0007669"/>
    <property type="project" value="InterPro"/>
</dbReference>
<keyword evidence="4" id="KW-0547">Nucleotide-binding</keyword>
<evidence type="ECO:0000256" key="2">
    <source>
        <dbReference type="ARBA" id="ARBA00022596"/>
    </source>
</evidence>